<dbReference type="EMBL" id="AHAE01000038">
    <property type="protein sequence ID" value="EJZ82212.1"/>
    <property type="molecule type" value="Genomic_DNA"/>
</dbReference>
<dbReference type="eggNOG" id="COG1002">
    <property type="taxonomic scope" value="Bacteria"/>
</dbReference>
<name>K0YF95_9CORY</name>
<keyword evidence="3" id="KW-1185">Reference proteome</keyword>
<proteinExistence type="predicted"/>
<comment type="caution">
    <text evidence="2">The sequence shown here is derived from an EMBL/GenBank/DDBJ whole genome shotgun (WGS) entry which is preliminary data.</text>
</comment>
<feature type="region of interest" description="Disordered" evidence="1">
    <location>
        <begin position="163"/>
        <end position="182"/>
    </location>
</feature>
<organism evidence="2 3">
    <name type="scientific">Corynebacterium otitidis ATCC 51513</name>
    <dbReference type="NCBI Taxonomy" id="883169"/>
    <lineage>
        <taxon>Bacteria</taxon>
        <taxon>Bacillati</taxon>
        <taxon>Actinomycetota</taxon>
        <taxon>Actinomycetes</taxon>
        <taxon>Mycobacteriales</taxon>
        <taxon>Corynebacteriaceae</taxon>
        <taxon>Corynebacterium</taxon>
    </lineage>
</organism>
<evidence type="ECO:0000256" key="1">
    <source>
        <dbReference type="SAM" id="MobiDB-lite"/>
    </source>
</evidence>
<sequence>MAGFDSIINVDELLPDFYFTSTDSKGDSLTKRVRNRIRDFADDEKTPGVLTSWGRFKTARATIQRILLDQPSKATPLILEALGYRTPKRVTFETAQGQLELTASTSDGVVALAAEPVADISELETTARPANTVTRDETWLAGPPPRSTDDAETTGIAAGSEVLAGADTNGPTDAGKDTADSVAATPRGGGLSVFKLLTEIFLADEPPVFVLVAAGGWLVVAERDSWPLGKYLAINLAAVVERADITQAGETAHAV</sequence>
<dbReference type="AlphaFoldDB" id="K0YF95"/>
<evidence type="ECO:0000313" key="3">
    <source>
        <dbReference type="Proteomes" id="UP000006078"/>
    </source>
</evidence>
<dbReference type="HOGENOM" id="CLU_034732_0_0_11"/>
<gene>
    <name evidence="2" type="ORF">HMPREF9719_00857</name>
</gene>
<feature type="non-terminal residue" evidence="2">
    <location>
        <position position="255"/>
    </location>
</feature>
<dbReference type="Proteomes" id="UP000006078">
    <property type="component" value="Unassembled WGS sequence"/>
</dbReference>
<accession>K0YF95</accession>
<evidence type="ECO:0000313" key="2">
    <source>
        <dbReference type="EMBL" id="EJZ82212.1"/>
    </source>
</evidence>
<reference evidence="2 3" key="1">
    <citation type="submission" date="2012-08" db="EMBL/GenBank/DDBJ databases">
        <title>The Genome Sequence of Turicella otitidis ATCC 51513.</title>
        <authorList>
            <consortium name="The Broad Institute Genome Sequencing Platform"/>
            <person name="Earl A."/>
            <person name="Ward D."/>
            <person name="Feldgarden M."/>
            <person name="Gevers D."/>
            <person name="Huys G."/>
            <person name="Walker B."/>
            <person name="Young S.K."/>
            <person name="Zeng Q."/>
            <person name="Gargeya S."/>
            <person name="Fitzgerald M."/>
            <person name="Haas B."/>
            <person name="Abouelleil A."/>
            <person name="Alvarado L."/>
            <person name="Arachchi H.M."/>
            <person name="Berlin A.M."/>
            <person name="Chapman S.B."/>
            <person name="Goldberg J."/>
            <person name="Griggs A."/>
            <person name="Gujja S."/>
            <person name="Hansen M."/>
            <person name="Howarth C."/>
            <person name="Imamovic A."/>
            <person name="Larimer J."/>
            <person name="McCowen C."/>
            <person name="Montmayeur A."/>
            <person name="Murphy C."/>
            <person name="Neiman D."/>
            <person name="Pearson M."/>
            <person name="Priest M."/>
            <person name="Roberts A."/>
            <person name="Saif S."/>
            <person name="Shea T."/>
            <person name="Sisk P."/>
            <person name="Sykes S."/>
            <person name="Wortman J."/>
            <person name="Nusbaum C."/>
            <person name="Birren B."/>
        </authorList>
    </citation>
    <scope>NUCLEOTIDE SEQUENCE [LARGE SCALE GENOMIC DNA]</scope>
    <source>
        <strain evidence="2 3">ATCC 51513</strain>
    </source>
</reference>
<protein>
    <submittedName>
        <fullName evidence="2">Uncharacterized protein</fullName>
    </submittedName>
</protein>